<sequence length="52" mass="5821">MRVLQLITQTFGARVALMWLVGAMVPRAGELVRQSMPSGQLRKLRDPELGNQ</sequence>
<name>A0ABQ9VJV6_SAGOE</name>
<accession>A0ABQ9VJV6</accession>
<dbReference type="Proteomes" id="UP001266305">
    <property type="component" value="Unassembled WGS sequence"/>
</dbReference>
<evidence type="ECO:0000313" key="2">
    <source>
        <dbReference type="Proteomes" id="UP001266305"/>
    </source>
</evidence>
<organism evidence="1 2">
    <name type="scientific">Saguinus oedipus</name>
    <name type="common">Cotton-top tamarin</name>
    <name type="synonym">Oedipomidas oedipus</name>
    <dbReference type="NCBI Taxonomy" id="9490"/>
    <lineage>
        <taxon>Eukaryota</taxon>
        <taxon>Metazoa</taxon>
        <taxon>Chordata</taxon>
        <taxon>Craniata</taxon>
        <taxon>Vertebrata</taxon>
        <taxon>Euteleostomi</taxon>
        <taxon>Mammalia</taxon>
        <taxon>Eutheria</taxon>
        <taxon>Euarchontoglires</taxon>
        <taxon>Primates</taxon>
        <taxon>Haplorrhini</taxon>
        <taxon>Platyrrhini</taxon>
        <taxon>Cebidae</taxon>
        <taxon>Callitrichinae</taxon>
        <taxon>Saguinus</taxon>
    </lineage>
</organism>
<keyword evidence="2" id="KW-1185">Reference proteome</keyword>
<reference evidence="1 2" key="1">
    <citation type="submission" date="2023-05" db="EMBL/GenBank/DDBJ databases">
        <title>B98-5 Cell Line De Novo Hybrid Assembly: An Optical Mapping Approach.</title>
        <authorList>
            <person name="Kananen K."/>
            <person name="Auerbach J.A."/>
            <person name="Kautto E."/>
            <person name="Blachly J.S."/>
        </authorList>
    </citation>
    <scope>NUCLEOTIDE SEQUENCE [LARGE SCALE GENOMIC DNA]</scope>
    <source>
        <strain evidence="1">B95-8</strain>
        <tissue evidence="1">Cell line</tissue>
    </source>
</reference>
<protein>
    <submittedName>
        <fullName evidence="1">Uncharacterized protein</fullName>
    </submittedName>
</protein>
<proteinExistence type="predicted"/>
<dbReference type="EMBL" id="JASSZA010000005">
    <property type="protein sequence ID" value="KAK2109637.1"/>
    <property type="molecule type" value="Genomic_DNA"/>
</dbReference>
<evidence type="ECO:0000313" key="1">
    <source>
        <dbReference type="EMBL" id="KAK2109637.1"/>
    </source>
</evidence>
<comment type="caution">
    <text evidence="1">The sequence shown here is derived from an EMBL/GenBank/DDBJ whole genome shotgun (WGS) entry which is preliminary data.</text>
</comment>
<feature type="non-terminal residue" evidence="1">
    <location>
        <position position="52"/>
    </location>
</feature>
<gene>
    <name evidence="1" type="ORF">P7K49_009383</name>
</gene>